<evidence type="ECO:0000313" key="2">
    <source>
        <dbReference type="EMBL" id="GEU51751.1"/>
    </source>
</evidence>
<proteinExistence type="predicted"/>
<reference evidence="2" key="1">
    <citation type="journal article" date="2019" name="Sci. Rep.">
        <title>Draft genome of Tanacetum cinerariifolium, the natural source of mosquito coil.</title>
        <authorList>
            <person name="Yamashiro T."/>
            <person name="Shiraishi A."/>
            <person name="Satake H."/>
            <person name="Nakayama K."/>
        </authorList>
    </citation>
    <scope>NUCLEOTIDE SEQUENCE</scope>
</reference>
<keyword evidence="2" id="KW-0695">RNA-directed DNA polymerase</keyword>
<feature type="compositionally biased region" description="Basic and acidic residues" evidence="1">
    <location>
        <begin position="40"/>
        <end position="55"/>
    </location>
</feature>
<gene>
    <name evidence="2" type="ORF">Tci_023729</name>
</gene>
<accession>A0A6L2KQD9</accession>
<dbReference type="GO" id="GO:0003964">
    <property type="term" value="F:RNA-directed DNA polymerase activity"/>
    <property type="evidence" value="ECO:0007669"/>
    <property type="project" value="UniProtKB-KW"/>
</dbReference>
<organism evidence="2">
    <name type="scientific">Tanacetum cinerariifolium</name>
    <name type="common">Dalmatian daisy</name>
    <name type="synonym">Chrysanthemum cinerariifolium</name>
    <dbReference type="NCBI Taxonomy" id="118510"/>
    <lineage>
        <taxon>Eukaryota</taxon>
        <taxon>Viridiplantae</taxon>
        <taxon>Streptophyta</taxon>
        <taxon>Embryophyta</taxon>
        <taxon>Tracheophyta</taxon>
        <taxon>Spermatophyta</taxon>
        <taxon>Magnoliopsida</taxon>
        <taxon>eudicotyledons</taxon>
        <taxon>Gunneridae</taxon>
        <taxon>Pentapetalae</taxon>
        <taxon>asterids</taxon>
        <taxon>campanulids</taxon>
        <taxon>Asterales</taxon>
        <taxon>Asteraceae</taxon>
        <taxon>Asteroideae</taxon>
        <taxon>Anthemideae</taxon>
        <taxon>Anthemidinae</taxon>
        <taxon>Tanacetum</taxon>
    </lineage>
</organism>
<feature type="region of interest" description="Disordered" evidence="1">
    <location>
        <begin position="27"/>
        <end position="55"/>
    </location>
</feature>
<dbReference type="EMBL" id="BKCJ010002913">
    <property type="protein sequence ID" value="GEU51751.1"/>
    <property type="molecule type" value="Genomic_DNA"/>
</dbReference>
<name>A0A6L2KQD9_TANCI</name>
<evidence type="ECO:0000256" key="1">
    <source>
        <dbReference type="SAM" id="MobiDB-lite"/>
    </source>
</evidence>
<dbReference type="Pfam" id="PF08284">
    <property type="entry name" value="RVP_2"/>
    <property type="match status" value="1"/>
</dbReference>
<keyword evidence="2" id="KW-0548">Nucleotidyltransferase</keyword>
<protein>
    <submittedName>
        <fullName evidence="2">Reverse transcriptase domain-containing protein</fullName>
    </submittedName>
</protein>
<keyword evidence="2" id="KW-0808">Transferase</keyword>
<dbReference type="AlphaFoldDB" id="A0A6L2KQD9"/>
<sequence>MASHWKQSTTSAGNLSFLWRERALQKSVPKNKQQCPGKSIHIEGQKSSSRPERSHGLDVVISMDWLSKYHAKILCDDKVVYIPSDGETLIIRGDRKSWFCSNELADSLAEGPDDADSTVGILSSLRLNFLVLTLLVVTPRQRRKCENAT</sequence>
<comment type="caution">
    <text evidence="2">The sequence shown here is derived from an EMBL/GenBank/DDBJ whole genome shotgun (WGS) entry which is preliminary data.</text>
</comment>